<dbReference type="Proteomes" id="UP000663760">
    <property type="component" value="Chromosome 4"/>
</dbReference>
<name>A0A7I8KBX9_SPIIN</name>
<reference evidence="1" key="1">
    <citation type="submission" date="2020-02" db="EMBL/GenBank/DDBJ databases">
        <authorList>
            <person name="Scholz U."/>
            <person name="Mascher M."/>
            <person name="Fiebig A."/>
        </authorList>
    </citation>
    <scope>NUCLEOTIDE SEQUENCE</scope>
</reference>
<evidence type="ECO:0000313" key="2">
    <source>
        <dbReference type="Proteomes" id="UP000663760"/>
    </source>
</evidence>
<proteinExistence type="predicted"/>
<sequence length="70" mass="8145">MTSETNLGWRRGLMKTPTTRITITMSSTWRMNRGREYSSGLSPCHTPLVVIIFIYRNEPAHLHKKRVEVT</sequence>
<dbReference type="AlphaFoldDB" id="A0A7I8KBX9"/>
<keyword evidence="2" id="KW-1185">Reference proteome</keyword>
<gene>
    <name evidence="1" type="ORF">SI8410_04005951</name>
</gene>
<organism evidence="1 2">
    <name type="scientific">Spirodela intermedia</name>
    <name type="common">Intermediate duckweed</name>
    <dbReference type="NCBI Taxonomy" id="51605"/>
    <lineage>
        <taxon>Eukaryota</taxon>
        <taxon>Viridiplantae</taxon>
        <taxon>Streptophyta</taxon>
        <taxon>Embryophyta</taxon>
        <taxon>Tracheophyta</taxon>
        <taxon>Spermatophyta</taxon>
        <taxon>Magnoliopsida</taxon>
        <taxon>Liliopsida</taxon>
        <taxon>Araceae</taxon>
        <taxon>Lemnoideae</taxon>
        <taxon>Spirodela</taxon>
    </lineage>
</organism>
<accession>A0A7I8KBX9</accession>
<protein>
    <submittedName>
        <fullName evidence="1">Uncharacterized protein</fullName>
    </submittedName>
</protein>
<dbReference type="EMBL" id="LR746267">
    <property type="protein sequence ID" value="CAA7395290.1"/>
    <property type="molecule type" value="Genomic_DNA"/>
</dbReference>
<evidence type="ECO:0000313" key="1">
    <source>
        <dbReference type="EMBL" id="CAA7395290.1"/>
    </source>
</evidence>